<dbReference type="PROSITE" id="PS51194">
    <property type="entry name" value="HELICASE_CTER"/>
    <property type="match status" value="1"/>
</dbReference>
<evidence type="ECO:0000256" key="1">
    <source>
        <dbReference type="ARBA" id="ARBA00022801"/>
    </source>
</evidence>
<keyword evidence="2 5" id="KW-0347">Helicase</keyword>
<dbReference type="RefSeq" id="WP_228442281.1">
    <property type="nucleotide sequence ID" value="NC_007086.1"/>
</dbReference>
<evidence type="ECO:0000313" key="6">
    <source>
        <dbReference type="Proteomes" id="UP000000420"/>
    </source>
</evidence>
<dbReference type="CDD" id="cd18793">
    <property type="entry name" value="SF2_C_SNF"/>
    <property type="match status" value="1"/>
</dbReference>
<dbReference type="Pfam" id="PF00271">
    <property type="entry name" value="Helicase_C"/>
    <property type="match status" value="1"/>
</dbReference>
<evidence type="ECO:0000259" key="4">
    <source>
        <dbReference type="PROSITE" id="PS51194"/>
    </source>
</evidence>
<dbReference type="Gene3D" id="3.40.50.10810">
    <property type="entry name" value="Tandem AAA-ATPase domain"/>
    <property type="match status" value="1"/>
</dbReference>
<dbReference type="GO" id="GO:0005524">
    <property type="term" value="F:ATP binding"/>
    <property type="evidence" value="ECO:0007669"/>
    <property type="project" value="InterPro"/>
</dbReference>
<dbReference type="SMART" id="SM00490">
    <property type="entry name" value="HELICc"/>
    <property type="match status" value="1"/>
</dbReference>
<dbReference type="InterPro" id="IPR038718">
    <property type="entry name" value="SNF2-like_sf"/>
</dbReference>
<dbReference type="Gene3D" id="3.40.50.300">
    <property type="entry name" value="P-loop containing nucleotide triphosphate hydrolases"/>
    <property type="match status" value="1"/>
</dbReference>
<dbReference type="GO" id="GO:0016787">
    <property type="term" value="F:hydrolase activity"/>
    <property type="evidence" value="ECO:0007669"/>
    <property type="project" value="UniProtKB-KW"/>
</dbReference>
<dbReference type="InterPro" id="IPR049730">
    <property type="entry name" value="SNF2/RAD54-like_C"/>
</dbReference>
<dbReference type="SMART" id="SM00487">
    <property type="entry name" value="DEXDc"/>
    <property type="match status" value="1"/>
</dbReference>
<feature type="domain" description="Helicase ATP-binding" evidence="3">
    <location>
        <begin position="579"/>
        <end position="762"/>
    </location>
</feature>
<dbReference type="AlphaFoldDB" id="A0A0H2X968"/>
<accession>A0A0H2X968</accession>
<dbReference type="InterPro" id="IPR014001">
    <property type="entry name" value="Helicase_ATP-bd"/>
</dbReference>
<evidence type="ECO:0000259" key="3">
    <source>
        <dbReference type="PROSITE" id="PS51192"/>
    </source>
</evidence>
<keyword evidence="1" id="KW-0378">Hydrolase</keyword>
<dbReference type="InterPro" id="IPR001650">
    <property type="entry name" value="Helicase_C-like"/>
</dbReference>
<keyword evidence="2 5" id="KW-0547">Nucleotide-binding</keyword>
<sequence length="1065" mass="117877">MKLRFWKGESPETIPMDAPEFSAESSGWKGTAQEKSTHPGAIYLLQLADERFALKDGAGYLIPWEKLYSLLSDSDHVSSLHLLKLPQTSRLRPAIRSHGTPTDTNFRVTLEAWIAESGEELLAERLGAVLTMPGQDLLLPQSAFTLLEAMAELAQCGEDWDADRRMLQMGKVQEAARWAGATMDRYLEHSPVVVANKLEINLKQHEAAEAQIVEVEPRPIGAPEGWLSQFDRYQSVRGRYDVTDAEGGMSHVVLSSQVREVGQQIKSMPGRRLAGKQADAFMHNPYAVLGEAAAQVISPERFAEAKRTAGIDEWELELQPADVDGSWDAVLVDSVGKSESVFVGSFHASEFDSLLEEASGSEGLGVARWKKHRVLLSGLTLESLARLRQAHFKEAVGSVIGVETLFDLAHYSDRVVGFDGKPIIVPKVQGSSPAEDWIKGAGEFVAVDPATGTATEGRLSTNDVQEFGERVDLAEREGHINVAVPGIEKEIPTPEARAWMKELTKPAGEKRIESLKNPAPAEKLSLRILHNIEELEYPSEETEQARVKDVYEAPAALRPEVALKDHQVEGVAWMQGRMRQRGDGVRGVLLADDMGLGKTLQALTLMAWYRQTAPAPKPCLIVAPVSLLENWKAEIAKFLDGRQGATLTLYGEHLALHRLSAREIGPELRELGVKKALNPGFAHGAAFVLTTYETLRDYQLSMAREKWGVLVCDEAQKIKTPSAMVTRSAKAMQADFKIACTGTPVENSLADLWCLFDFFQPGLLDSLTKFTKVFRQQIELRSEGHEQKVEVLREQISPWVLRRMKAEVADLKPKTELPCELAMSAKQRGLYAAAARRFRETVDSGEGGDTAALSLLHQLRQICANPLAAADDRSEFLSLDEHLRHSPKLAWLIEKLQEIQATGEKVIVFTEFRDIQRLIQRAIASRLSYQASIVNGSTSVEAGADDSRQIIIDAFQAKPDFGVIVLSTTAVGFGVNIQAANHVIHFTRPWNPAKEDQATDRAYRIGQEKEVFVYYPTVLGDGFESFEERVAKRLATKRKLSNDMLAPEQGLTLEEFSDLSLGFSE</sequence>
<reference evidence="5 6" key="1">
    <citation type="journal article" date="2005" name="Genome Res.">
        <title>Comparative and functional genomic analyses of the pathogenicity of phytopathogen Xanthomonas campestris pv. campestris.</title>
        <authorList>
            <person name="Qian W."/>
            <person name="Jia Y."/>
            <person name="Ren S.X."/>
            <person name="He Y.Q."/>
            <person name="Feng J.X."/>
            <person name="Lu L.F."/>
            <person name="Sun Q."/>
            <person name="Ying G."/>
            <person name="Tang D.J."/>
            <person name="Tang H."/>
            <person name="Wu W."/>
            <person name="Hao P."/>
            <person name="Wang L."/>
            <person name="Jiang B.L."/>
            <person name="Zeng S."/>
            <person name="Gu W.Y."/>
            <person name="Lu G."/>
            <person name="Rong L."/>
            <person name="Tian Y."/>
            <person name="Yao Z."/>
            <person name="Fu G."/>
            <person name="Chen B."/>
            <person name="Fang R."/>
            <person name="Qiang B."/>
            <person name="Chen Z."/>
            <person name="Zhao G.P."/>
            <person name="Tang J.L."/>
            <person name="He C."/>
        </authorList>
    </citation>
    <scope>NUCLEOTIDE SEQUENCE [LARGE SCALE GENOMIC DNA]</scope>
    <source>
        <strain evidence="5 6">8004</strain>
    </source>
</reference>
<gene>
    <name evidence="5" type="ordered locus">XC_2785</name>
</gene>
<dbReference type="EMBL" id="CP000050">
    <property type="protein sequence ID" value="AAY49834.1"/>
    <property type="molecule type" value="Genomic_DNA"/>
</dbReference>
<dbReference type="InterPro" id="IPR000330">
    <property type="entry name" value="SNF2_N"/>
</dbReference>
<dbReference type="InterPro" id="IPR027417">
    <property type="entry name" value="P-loop_NTPase"/>
</dbReference>
<dbReference type="GO" id="GO:0004386">
    <property type="term" value="F:helicase activity"/>
    <property type="evidence" value="ECO:0007669"/>
    <property type="project" value="UniProtKB-KW"/>
</dbReference>
<dbReference type="Pfam" id="PF00176">
    <property type="entry name" value="SNF2-rel_dom"/>
    <property type="match status" value="1"/>
</dbReference>
<proteinExistence type="predicted"/>
<keyword evidence="2 5" id="KW-0067">ATP-binding</keyword>
<protein>
    <submittedName>
        <fullName evidence="5">Helicase</fullName>
    </submittedName>
</protein>
<feature type="domain" description="Helicase C-terminal" evidence="4">
    <location>
        <begin position="888"/>
        <end position="1052"/>
    </location>
</feature>
<name>A0A0H2X968_XANC8</name>
<evidence type="ECO:0000313" key="5">
    <source>
        <dbReference type="EMBL" id="AAY49834.1"/>
    </source>
</evidence>
<dbReference type="HOGENOM" id="CLU_000315_21_6_6"/>
<dbReference type="SUPFAM" id="SSF52540">
    <property type="entry name" value="P-loop containing nucleoside triphosphate hydrolases"/>
    <property type="match status" value="2"/>
</dbReference>
<evidence type="ECO:0000256" key="2">
    <source>
        <dbReference type="ARBA" id="ARBA00022806"/>
    </source>
</evidence>
<dbReference type="Proteomes" id="UP000000420">
    <property type="component" value="Chromosome"/>
</dbReference>
<organism evidence="5 6">
    <name type="scientific">Xanthomonas campestris pv. campestris (strain 8004)</name>
    <dbReference type="NCBI Taxonomy" id="314565"/>
    <lineage>
        <taxon>Bacteria</taxon>
        <taxon>Pseudomonadati</taxon>
        <taxon>Pseudomonadota</taxon>
        <taxon>Gammaproteobacteria</taxon>
        <taxon>Lysobacterales</taxon>
        <taxon>Lysobacteraceae</taxon>
        <taxon>Xanthomonas</taxon>
    </lineage>
</organism>
<dbReference type="KEGG" id="xcb:XC_2785"/>
<dbReference type="PROSITE" id="PS51192">
    <property type="entry name" value="HELICASE_ATP_BIND_1"/>
    <property type="match status" value="1"/>
</dbReference>
<dbReference type="PANTHER" id="PTHR10799">
    <property type="entry name" value="SNF2/RAD54 HELICASE FAMILY"/>
    <property type="match status" value="1"/>
</dbReference>